<gene>
    <name evidence="4" type="ORF">SAMN04488516_10750</name>
</gene>
<proteinExistence type="inferred from homology"/>
<dbReference type="GO" id="GO:0006310">
    <property type="term" value="P:DNA recombination"/>
    <property type="evidence" value="ECO:0007669"/>
    <property type="project" value="InterPro"/>
</dbReference>
<dbReference type="Pfam" id="PF23139">
    <property type="entry name" value="OB_YrrC"/>
    <property type="match status" value="1"/>
</dbReference>
<dbReference type="Pfam" id="PF14520">
    <property type="entry name" value="HHH_5"/>
    <property type="match status" value="1"/>
</dbReference>
<protein>
    <submittedName>
        <fullName evidence="4">Exodeoxyribonuclease V alpha subunit</fullName>
    </submittedName>
</protein>
<dbReference type="InterPro" id="IPR050534">
    <property type="entry name" value="Coronavir_polyprotein_1ab"/>
</dbReference>
<dbReference type="SUPFAM" id="SSF47781">
    <property type="entry name" value="RuvA domain 2-like"/>
    <property type="match status" value="1"/>
</dbReference>
<dbReference type="STRING" id="206665.SAMN04488516_10750"/>
<name>A0A1H0EBP7_9BACT</name>
<dbReference type="Gene3D" id="1.10.150.20">
    <property type="entry name" value="5' to 3' exonuclease, C-terminal subdomain"/>
    <property type="match status" value="1"/>
</dbReference>
<dbReference type="Pfam" id="PF14490">
    <property type="entry name" value="HHH_RecD2"/>
    <property type="match status" value="1"/>
</dbReference>
<dbReference type="InterPro" id="IPR006345">
    <property type="entry name" value="RecD2"/>
</dbReference>
<dbReference type="SMART" id="SM00382">
    <property type="entry name" value="AAA"/>
    <property type="match status" value="1"/>
</dbReference>
<evidence type="ECO:0000313" key="4">
    <source>
        <dbReference type="EMBL" id="SDN79748.1"/>
    </source>
</evidence>
<keyword evidence="2" id="KW-0067">ATP-binding</keyword>
<dbReference type="PANTHER" id="PTHR43788:SF6">
    <property type="entry name" value="DNA HELICASE B"/>
    <property type="match status" value="1"/>
</dbReference>
<accession>A0A1H0EBP7</accession>
<dbReference type="Pfam" id="PF13538">
    <property type="entry name" value="UvrD_C_2"/>
    <property type="match status" value="1"/>
</dbReference>
<dbReference type="InterPro" id="IPR027417">
    <property type="entry name" value="P-loop_NTPase"/>
</dbReference>
<evidence type="ECO:0000259" key="3">
    <source>
        <dbReference type="SMART" id="SM00382"/>
    </source>
</evidence>
<dbReference type="OrthoDB" id="9763659at2"/>
<dbReference type="GO" id="GO:0017116">
    <property type="term" value="F:single-stranded DNA helicase activity"/>
    <property type="evidence" value="ECO:0007669"/>
    <property type="project" value="TreeGrafter"/>
</dbReference>
<dbReference type="GO" id="GO:0005524">
    <property type="term" value="F:ATP binding"/>
    <property type="evidence" value="ECO:0007669"/>
    <property type="project" value="UniProtKB-KW"/>
</dbReference>
<dbReference type="Pfam" id="PF13245">
    <property type="entry name" value="AAA_19"/>
    <property type="match status" value="1"/>
</dbReference>
<dbReference type="HAMAP" id="MF_01488">
    <property type="entry name" value="RecD2"/>
    <property type="match status" value="1"/>
</dbReference>
<dbReference type="Gene3D" id="3.40.50.300">
    <property type="entry name" value="P-loop containing nucleotide triphosphate hydrolases"/>
    <property type="match status" value="2"/>
</dbReference>
<dbReference type="CDD" id="cd18809">
    <property type="entry name" value="SF1_C_RecD"/>
    <property type="match status" value="1"/>
</dbReference>
<sequence>MEILQGEIKKIIFLAQDTGYVVFLLKVSKDNVITVCGYGGDIYEGEEVEVCGRWKKHPKYGRQFWIEKIRKLEPITINAVERFLCSNLIKGVGPKLGKLLIEKFGTDILNILEDSPEKLLQVQGIGPKKLKTIVDSWKTQKQIRELALFLQTYGISTAYLHKIVKKYGEEAIFKIKQNPYALARDIRGIGFKRADQMALKLGLSKESFFRLEAAVIYVLKELSEKGHFFYPEEDLVEELQKLLDISSEVILNALLELEAQSKIFVLDLKEQGIKRAVYLAYFYKQEQEIASRIFHLATFSIKNKLTPEDKLLIEDLEKQENIVLSTEQKEAIFKAIENKFFILTGGPGTGKTTIVRFIVEFFKQKNLKLKLCAPTGRAAKRLEESTGFSATTIHRLLKARPEGGFELGEEQKLNTDVLIIDEASMLDGPLFLAVLRALPLNCRLILVGDINQLPAIGPGNILTDLLKSEVVAYHFLTDIFRQARESLIILNAHRINQGKLPVKTKLSPPKADFFWIEQDDNKKILDLILKMVLERIPKVYGFSPRDEVQVLTPMHKGDLGTINLNYILQKYINPPTGNGLKKGGVEFFVGDRVIQLANNYDKQVFNGDLGVIIEIDAQEDRLIVDFDGREVEYFREDLDELNLAYAISVHKSQGSEFPVVILPITTAHFILLQRNLIYTGLTRAKKLAILIGSKKAMFIGLKKTGQEKRYTHLRFRLQNLFNF</sequence>
<dbReference type="Gene3D" id="1.10.10.2220">
    <property type="match status" value="1"/>
</dbReference>
<dbReference type="InterPro" id="IPR055446">
    <property type="entry name" value="RecD2_N_OB"/>
</dbReference>
<dbReference type="PANTHER" id="PTHR43788">
    <property type="entry name" value="DNA2/NAM7 HELICASE FAMILY MEMBER"/>
    <property type="match status" value="1"/>
</dbReference>
<keyword evidence="5" id="KW-1185">Reference proteome</keyword>
<dbReference type="CDD" id="cd17933">
    <property type="entry name" value="DEXSc_RecD-like"/>
    <property type="match status" value="1"/>
</dbReference>
<dbReference type="InterPro" id="IPR010994">
    <property type="entry name" value="RuvA_2-like"/>
</dbReference>
<feature type="domain" description="AAA+ ATPase" evidence="3">
    <location>
        <begin position="337"/>
        <end position="469"/>
    </location>
</feature>
<dbReference type="Pfam" id="PF18335">
    <property type="entry name" value="SH3_13"/>
    <property type="match status" value="1"/>
</dbReference>
<reference evidence="4 5" key="1">
    <citation type="submission" date="2016-10" db="EMBL/GenBank/DDBJ databases">
        <authorList>
            <person name="de Groot N.N."/>
        </authorList>
    </citation>
    <scope>NUCLEOTIDE SEQUENCE [LARGE SCALE GENOMIC DNA]</scope>
    <source>
        <strain evidence="4 5">DSM 15269</strain>
    </source>
</reference>
<dbReference type="InterPro" id="IPR027785">
    <property type="entry name" value="UvrD-like_helicase_C"/>
</dbReference>
<dbReference type="NCBIfam" id="TIGR01448">
    <property type="entry name" value="recD_rel"/>
    <property type="match status" value="1"/>
</dbReference>
<evidence type="ECO:0000256" key="2">
    <source>
        <dbReference type="ARBA" id="ARBA00022840"/>
    </source>
</evidence>
<organism evidence="4 5">
    <name type="scientific">Desulfonauticus submarinus</name>
    <dbReference type="NCBI Taxonomy" id="206665"/>
    <lineage>
        <taxon>Bacteria</taxon>
        <taxon>Pseudomonadati</taxon>
        <taxon>Thermodesulfobacteriota</taxon>
        <taxon>Desulfovibrionia</taxon>
        <taxon>Desulfovibrionales</taxon>
        <taxon>Desulfonauticaceae</taxon>
        <taxon>Desulfonauticus</taxon>
    </lineage>
</organism>
<evidence type="ECO:0000256" key="1">
    <source>
        <dbReference type="ARBA" id="ARBA00022741"/>
    </source>
</evidence>
<dbReference type="SUPFAM" id="SSF52540">
    <property type="entry name" value="P-loop containing nucleoside triphosphate hydrolases"/>
    <property type="match status" value="2"/>
</dbReference>
<dbReference type="InterPro" id="IPR003593">
    <property type="entry name" value="AAA+_ATPase"/>
</dbReference>
<dbReference type="GO" id="GO:0003677">
    <property type="term" value="F:DNA binding"/>
    <property type="evidence" value="ECO:0007669"/>
    <property type="project" value="InterPro"/>
</dbReference>
<dbReference type="Proteomes" id="UP000199602">
    <property type="component" value="Unassembled WGS sequence"/>
</dbReference>
<dbReference type="GO" id="GO:0043139">
    <property type="term" value="F:5'-3' DNA helicase activity"/>
    <property type="evidence" value="ECO:0007669"/>
    <property type="project" value="InterPro"/>
</dbReference>
<dbReference type="GO" id="GO:0009338">
    <property type="term" value="C:exodeoxyribonuclease V complex"/>
    <property type="evidence" value="ECO:0007669"/>
    <property type="project" value="TreeGrafter"/>
</dbReference>
<keyword evidence="1" id="KW-0547">Nucleotide-binding</keyword>
<dbReference type="EMBL" id="FNIN01000007">
    <property type="protein sequence ID" value="SDN79748.1"/>
    <property type="molecule type" value="Genomic_DNA"/>
</dbReference>
<dbReference type="InterPro" id="IPR041451">
    <property type="entry name" value="RecD2_SH13"/>
</dbReference>
<evidence type="ECO:0000313" key="5">
    <source>
        <dbReference type="Proteomes" id="UP000199602"/>
    </source>
</evidence>
<dbReference type="InterPro" id="IPR029493">
    <property type="entry name" value="RecD2-like_HHH"/>
</dbReference>
<dbReference type="Gene3D" id="2.30.30.940">
    <property type="match status" value="1"/>
</dbReference>
<dbReference type="RefSeq" id="WP_092065519.1">
    <property type="nucleotide sequence ID" value="NZ_FNIN01000007.1"/>
</dbReference>
<dbReference type="AlphaFoldDB" id="A0A1H0EBP7"/>